<dbReference type="EMBL" id="CM000832">
    <property type="protein sequence ID" value="EET08893.1"/>
    <property type="molecule type" value="Genomic_DNA"/>
</dbReference>
<feature type="binding site" evidence="10">
    <location>
        <position position="446"/>
    </location>
    <ligand>
        <name>Zn(2+)</name>
        <dbReference type="ChEBI" id="CHEBI:29105"/>
        <note>catalytic</note>
    </ligand>
</feature>
<dbReference type="AlphaFoldDB" id="A0A0E1W6V6"/>
<evidence type="ECO:0000259" key="15">
    <source>
        <dbReference type="Pfam" id="PF17900"/>
    </source>
</evidence>
<evidence type="ECO:0000256" key="7">
    <source>
        <dbReference type="ARBA" id="ARBA00022833"/>
    </source>
</evidence>
<keyword evidence="8 12" id="KW-0482">Metalloprotease</keyword>
<dbReference type="PANTHER" id="PTHR11533">
    <property type="entry name" value="PROTEASE M1 ZINC METALLOPROTEASE"/>
    <property type="match status" value="1"/>
</dbReference>
<feature type="site" description="Transition state stabilizer" evidence="11">
    <location>
        <position position="510"/>
    </location>
</feature>
<dbReference type="EC" id="3.4.11.-" evidence="12"/>
<dbReference type="GO" id="GO:0006508">
    <property type="term" value="P:proteolysis"/>
    <property type="evidence" value="ECO:0007669"/>
    <property type="project" value="UniProtKB-KW"/>
</dbReference>
<evidence type="ECO:0000256" key="6">
    <source>
        <dbReference type="ARBA" id="ARBA00022801"/>
    </source>
</evidence>
<dbReference type="Gene3D" id="1.10.390.10">
    <property type="entry name" value="Neutral Protease Domain 2"/>
    <property type="match status" value="1"/>
</dbReference>
<keyword evidence="4 12" id="KW-0645">Protease</keyword>
<dbReference type="SUPFAM" id="SSF55486">
    <property type="entry name" value="Metalloproteases ('zincins'), catalytic domain"/>
    <property type="match status" value="1"/>
</dbReference>
<reference evidence="16" key="1">
    <citation type="submission" date="2009-05" db="EMBL/GenBank/DDBJ databases">
        <authorList>
            <person name="Harkins D.M."/>
            <person name="DeShazer D."/>
            <person name="Woods D.E."/>
            <person name="Brinkac L.M."/>
            <person name="Brown K.A."/>
            <person name="Hung G.C."/>
            <person name="Tuanyok A."/>
            <person name="Zhang B."/>
            <person name="Nierman W.C."/>
        </authorList>
    </citation>
    <scope>NUCLEOTIDE SEQUENCE [LARGE SCALE GENOMIC DNA]</scope>
    <source>
        <strain evidence="16">1710a</strain>
    </source>
</reference>
<evidence type="ECO:0000256" key="12">
    <source>
        <dbReference type="RuleBase" id="RU364040"/>
    </source>
</evidence>
<dbReference type="GO" id="GO:0016020">
    <property type="term" value="C:membrane"/>
    <property type="evidence" value="ECO:0007669"/>
    <property type="project" value="TreeGrafter"/>
</dbReference>
<dbReference type="InterPro" id="IPR045357">
    <property type="entry name" value="Aminopeptidase_N-like_N"/>
</dbReference>
<feature type="region of interest" description="Disordered" evidence="13">
    <location>
        <begin position="69"/>
        <end position="88"/>
    </location>
</feature>
<feature type="domain" description="Peptidase M1 membrane alanine aminopeptidase" evidence="14">
    <location>
        <begin position="348"/>
        <end position="567"/>
    </location>
</feature>
<sequence>MTAKPNYCPSNSCRTERFLFNSRFSMWINNRRLRYLSLLGALALAACGGDDGGTGSAVSLGAAHSPSNGANGANGTNGGAATPAAVDKSTKPVEMPDTVVPVNYKLWFRPNADLNQFSGRADVEIKVLKPVNAIVVAGHRIQFTNGKTTLQPGNVQLVATPQDKGDFYQLRPASGQIAPGNYSLHMEWQGIINFKSYDDPVNHTGGSCGNDPYPGCSAAEGIFRVDLKSTDGTTSGAILTQGETNLSRQWFPGWDEPAFRPTYEVTAEVPQAWRVVSNAAELPSVNVGGGYKLVSFEKTPPMPSYLLFFGGGLFDVLEDDFSSPLPNSNGLHLRIFTPPGMREWARPAMQRTKQALDYYYRYTGIALPLKKFDTVAANDAFKDQKGLNFGGMENWGSILEFADDILPEPGKPMSRYGNQVLTHEVAHQWFGDLVTTDWWDDVWLNESFARFFETKTTIQFFPDEFNWLDHIKSKYRVINKDISQDAFPIQPNFNGWASNDFVISASSFVYNKGGMVLKMLEGYLGEQTLRKGLQQYLNDYAFGNGTPKRLWDALSAASGQQVGPIGDSFVRQTGVPLLALDTQCDLTKNQNVVTLTQSPFPNKNKYPGAQWTIPVTLAYGDGLVNRKTLALKDTQTQIRLDGCSAVVANPTGFDYYVTNYSDAAWSALLTQINASTDPVLLLNLKSEAALLVASNLAPPSRATSISSINSPAAMKLRQVPSILETPKERPQLRYQGKFTPRQQRTE</sequence>
<proteinExistence type="inferred from homology"/>
<dbReference type="HOGENOM" id="CLU_383426_0_0_4"/>
<feature type="compositionally biased region" description="Low complexity" evidence="13">
    <location>
        <begin position="69"/>
        <end position="85"/>
    </location>
</feature>
<evidence type="ECO:0000256" key="2">
    <source>
        <dbReference type="ARBA" id="ARBA00010136"/>
    </source>
</evidence>
<feature type="binding site" evidence="10">
    <location>
        <position position="427"/>
    </location>
    <ligand>
        <name>Zn(2+)</name>
        <dbReference type="ChEBI" id="CHEBI:29105"/>
        <note>catalytic</note>
    </ligand>
</feature>
<evidence type="ECO:0000256" key="5">
    <source>
        <dbReference type="ARBA" id="ARBA00022723"/>
    </source>
</evidence>
<dbReference type="Gene3D" id="2.60.40.1730">
    <property type="entry name" value="tricorn interacting facor f3 domain"/>
    <property type="match status" value="1"/>
</dbReference>
<protein>
    <recommendedName>
        <fullName evidence="12">Aminopeptidase</fullName>
        <ecNumber evidence="12">3.4.11.-</ecNumber>
    </recommendedName>
</protein>
<dbReference type="SUPFAM" id="SSF63737">
    <property type="entry name" value="Leukotriene A4 hydrolase N-terminal domain"/>
    <property type="match status" value="1"/>
</dbReference>
<dbReference type="PRINTS" id="PR00756">
    <property type="entry name" value="ALADIPTASE"/>
</dbReference>
<dbReference type="GO" id="GO:0005615">
    <property type="term" value="C:extracellular space"/>
    <property type="evidence" value="ECO:0007669"/>
    <property type="project" value="TreeGrafter"/>
</dbReference>
<dbReference type="InterPro" id="IPR001930">
    <property type="entry name" value="Peptidase_M1"/>
</dbReference>
<dbReference type="InterPro" id="IPR042097">
    <property type="entry name" value="Aminopeptidase_N-like_N_sf"/>
</dbReference>
<evidence type="ECO:0000256" key="1">
    <source>
        <dbReference type="ARBA" id="ARBA00000098"/>
    </source>
</evidence>
<dbReference type="GO" id="GO:0042277">
    <property type="term" value="F:peptide binding"/>
    <property type="evidence" value="ECO:0007669"/>
    <property type="project" value="TreeGrafter"/>
</dbReference>
<dbReference type="Pfam" id="PF01433">
    <property type="entry name" value="Peptidase_M1"/>
    <property type="match status" value="1"/>
</dbReference>
<feature type="region of interest" description="Disordered" evidence="13">
    <location>
        <begin position="719"/>
        <end position="746"/>
    </location>
</feature>
<feature type="domain" description="Aminopeptidase N-like N-terminal" evidence="15">
    <location>
        <begin position="100"/>
        <end position="306"/>
    </location>
</feature>
<dbReference type="CDD" id="cd09601">
    <property type="entry name" value="M1_APN-Q_like"/>
    <property type="match status" value="1"/>
</dbReference>
<dbReference type="PANTHER" id="PTHR11533:SF174">
    <property type="entry name" value="PUROMYCIN-SENSITIVE AMINOPEPTIDASE-RELATED"/>
    <property type="match status" value="1"/>
</dbReference>
<dbReference type="InterPro" id="IPR034016">
    <property type="entry name" value="M1_APN-typ"/>
</dbReference>
<dbReference type="GO" id="GO:0070006">
    <property type="term" value="F:metalloaminopeptidase activity"/>
    <property type="evidence" value="ECO:0007669"/>
    <property type="project" value="TreeGrafter"/>
</dbReference>
<keyword evidence="3 12" id="KW-0031">Aminopeptidase</keyword>
<gene>
    <name evidence="16" type="ORF">BURPS1710A_4133</name>
</gene>
<evidence type="ECO:0000256" key="3">
    <source>
        <dbReference type="ARBA" id="ARBA00022438"/>
    </source>
</evidence>
<dbReference type="InterPro" id="IPR014782">
    <property type="entry name" value="Peptidase_M1_dom"/>
</dbReference>
<keyword evidence="7 10" id="KW-0862">Zinc</keyword>
<evidence type="ECO:0000256" key="10">
    <source>
        <dbReference type="PIRSR" id="PIRSR634016-3"/>
    </source>
</evidence>
<evidence type="ECO:0000256" key="11">
    <source>
        <dbReference type="PIRSR" id="PIRSR634016-4"/>
    </source>
</evidence>
<dbReference type="GO" id="GO:0043171">
    <property type="term" value="P:peptide catabolic process"/>
    <property type="evidence" value="ECO:0007669"/>
    <property type="project" value="TreeGrafter"/>
</dbReference>
<evidence type="ECO:0000256" key="13">
    <source>
        <dbReference type="SAM" id="MobiDB-lite"/>
    </source>
</evidence>
<evidence type="ECO:0000256" key="4">
    <source>
        <dbReference type="ARBA" id="ARBA00022670"/>
    </source>
</evidence>
<keyword evidence="6 12" id="KW-0378">Hydrolase</keyword>
<dbReference type="GO" id="GO:0008270">
    <property type="term" value="F:zinc ion binding"/>
    <property type="evidence" value="ECO:0007669"/>
    <property type="project" value="UniProtKB-UniRule"/>
</dbReference>
<evidence type="ECO:0000256" key="9">
    <source>
        <dbReference type="PIRSR" id="PIRSR634016-1"/>
    </source>
</evidence>
<evidence type="ECO:0000259" key="14">
    <source>
        <dbReference type="Pfam" id="PF01433"/>
    </source>
</evidence>
<comment type="similarity">
    <text evidence="2 12">Belongs to the peptidase M1 family.</text>
</comment>
<dbReference type="Proteomes" id="UP000001812">
    <property type="component" value="Chromosome I"/>
</dbReference>
<comment type="catalytic activity">
    <reaction evidence="1">
        <text>Release of an N-terminal amino acid, Xaa-|-Yaa- from a peptide, amide or arylamide. Xaa is preferably Ala, but may be most amino acids including Pro (slow action). When a terminal hydrophobic residue is followed by a prolyl residue, the two may be released as an intact Xaa-Pro dipeptide.</text>
        <dbReference type="EC" id="3.4.11.2"/>
    </reaction>
</comment>
<dbReference type="InterPro" id="IPR027268">
    <property type="entry name" value="Peptidase_M4/M1_CTD_sf"/>
</dbReference>
<keyword evidence="5 10" id="KW-0479">Metal-binding</keyword>
<dbReference type="InterPro" id="IPR050344">
    <property type="entry name" value="Peptidase_M1_aminopeptidases"/>
</dbReference>
<comment type="cofactor">
    <cofactor evidence="10 12">
        <name>Zn(2+)</name>
        <dbReference type="ChEBI" id="CHEBI:29105"/>
    </cofactor>
    <text evidence="10 12">Binds 1 zinc ion per subunit.</text>
</comment>
<organism evidence="16">
    <name type="scientific">Burkholderia pseudomallei 1710a</name>
    <dbReference type="NCBI Taxonomy" id="320371"/>
    <lineage>
        <taxon>Bacteria</taxon>
        <taxon>Pseudomonadati</taxon>
        <taxon>Pseudomonadota</taxon>
        <taxon>Betaproteobacteria</taxon>
        <taxon>Burkholderiales</taxon>
        <taxon>Burkholderiaceae</taxon>
        <taxon>Burkholderia</taxon>
        <taxon>pseudomallei group</taxon>
    </lineage>
</organism>
<evidence type="ECO:0000313" key="16">
    <source>
        <dbReference type="EMBL" id="EET08893.1"/>
    </source>
</evidence>
<accession>A0A0E1W6V6</accession>
<dbReference type="GO" id="GO:0005737">
    <property type="term" value="C:cytoplasm"/>
    <property type="evidence" value="ECO:0007669"/>
    <property type="project" value="TreeGrafter"/>
</dbReference>
<dbReference type="Pfam" id="PF17900">
    <property type="entry name" value="Peptidase_M1_N"/>
    <property type="match status" value="1"/>
</dbReference>
<dbReference type="GO" id="GO:0016285">
    <property type="term" value="F:alanyl aminopeptidase activity"/>
    <property type="evidence" value="ECO:0007669"/>
    <property type="project" value="UniProtKB-EC"/>
</dbReference>
<feature type="active site" description="Proton acceptor" evidence="9">
    <location>
        <position position="424"/>
    </location>
</feature>
<evidence type="ECO:0000256" key="8">
    <source>
        <dbReference type="ARBA" id="ARBA00023049"/>
    </source>
</evidence>
<feature type="binding site" evidence="10">
    <location>
        <position position="423"/>
    </location>
    <ligand>
        <name>Zn(2+)</name>
        <dbReference type="ChEBI" id="CHEBI:29105"/>
        <note>catalytic</note>
    </ligand>
</feature>
<name>A0A0E1W6V6_BURPE</name>